<dbReference type="InterPro" id="IPR056884">
    <property type="entry name" value="NPHP3-like_N"/>
</dbReference>
<evidence type="ECO:0000256" key="1">
    <source>
        <dbReference type="ARBA" id="ARBA00022737"/>
    </source>
</evidence>
<reference evidence="4" key="1">
    <citation type="journal article" date="2013" name="Genome Announc.">
        <title>Draft genome sequence of the ascomycete Phaeoacremonium aleophilum strain UCR-PA7, a causal agent of the esca disease complex in grapevines.</title>
        <authorList>
            <person name="Blanco-Ulate B."/>
            <person name="Rolshausen P."/>
            <person name="Cantu D."/>
        </authorList>
    </citation>
    <scope>NUCLEOTIDE SEQUENCE [LARGE SCALE GENOMIC DNA]</scope>
    <source>
        <strain evidence="4">UCR-PA7</strain>
    </source>
</reference>
<dbReference type="Gene3D" id="1.25.40.10">
    <property type="entry name" value="Tetratricopeptide repeat domain"/>
    <property type="match status" value="1"/>
</dbReference>
<evidence type="ECO:0000313" key="4">
    <source>
        <dbReference type="Proteomes" id="UP000014074"/>
    </source>
</evidence>
<organism evidence="3 4">
    <name type="scientific">Phaeoacremonium minimum (strain UCR-PA7)</name>
    <name type="common">Esca disease fungus</name>
    <name type="synonym">Togninia minima</name>
    <dbReference type="NCBI Taxonomy" id="1286976"/>
    <lineage>
        <taxon>Eukaryota</taxon>
        <taxon>Fungi</taxon>
        <taxon>Dikarya</taxon>
        <taxon>Ascomycota</taxon>
        <taxon>Pezizomycotina</taxon>
        <taxon>Sordariomycetes</taxon>
        <taxon>Sordariomycetidae</taxon>
        <taxon>Togniniales</taxon>
        <taxon>Togniniaceae</taxon>
        <taxon>Phaeoacremonium</taxon>
    </lineage>
</organism>
<dbReference type="HOGENOM" id="CLU_001466_2_0_1"/>
<keyword evidence="4" id="KW-1185">Reference proteome</keyword>
<dbReference type="SUPFAM" id="SSF48452">
    <property type="entry name" value="TPR-like"/>
    <property type="match status" value="1"/>
</dbReference>
<keyword evidence="1" id="KW-0677">Repeat</keyword>
<dbReference type="InterPro" id="IPR011990">
    <property type="entry name" value="TPR-like_helical_dom_sf"/>
</dbReference>
<dbReference type="Proteomes" id="UP000014074">
    <property type="component" value="Unassembled WGS sequence"/>
</dbReference>
<name>R8BX94_PHAM7</name>
<gene>
    <name evidence="3" type="ORF">UCRPA7_450</name>
</gene>
<dbReference type="eggNOG" id="ENOG502SJ79">
    <property type="taxonomic scope" value="Eukaryota"/>
</dbReference>
<evidence type="ECO:0000313" key="3">
    <source>
        <dbReference type="EMBL" id="EOO04021.1"/>
    </source>
</evidence>
<dbReference type="RefSeq" id="XP_007911237.1">
    <property type="nucleotide sequence ID" value="XM_007913046.1"/>
</dbReference>
<accession>R8BX94</accession>
<evidence type="ECO:0000259" key="2">
    <source>
        <dbReference type="Pfam" id="PF24883"/>
    </source>
</evidence>
<dbReference type="EMBL" id="KB932808">
    <property type="protein sequence ID" value="EOO04021.1"/>
    <property type="molecule type" value="Genomic_DNA"/>
</dbReference>
<dbReference type="PANTHER" id="PTHR10039:SF17">
    <property type="entry name" value="FUNGAL STAND N-TERMINAL GOODBYE DOMAIN-CONTAINING PROTEIN-RELATED"/>
    <property type="match status" value="1"/>
</dbReference>
<proteinExistence type="predicted"/>
<protein>
    <submittedName>
        <fullName evidence="3">Putative neutral amino acid permease protein</fullName>
    </submittedName>
</protein>
<dbReference type="OrthoDB" id="2913095at2759"/>
<dbReference type="PANTHER" id="PTHR10039">
    <property type="entry name" value="AMELOGENIN"/>
    <property type="match status" value="1"/>
</dbReference>
<dbReference type="KEGG" id="tmn:UCRPA7_450"/>
<dbReference type="Pfam" id="PF24883">
    <property type="entry name" value="NPHP3_N"/>
    <property type="match status" value="1"/>
</dbReference>
<sequence>MKQFKSVFDDDSGLTDEMAEFKRALQGQRDVEGTVTLAVVSESRQDIAMLLEEFIVFGKNTEQTQQVVQETHKGVQALKDDSDRTKTLVKIRDILGVPSTVRLDTNTTQTCTNISDRCLDGTGSWIWTHDAYLAWTAPKDKLSSHVLIVSGPQSSGKTSTSALITKRLEEQKGRTYVGHYFFPANTKKSDEDKNPVQSALKYIAFQIARVDATVQNALSKACDGGPAAFRRSASPENLDILWGDLKIGVPGSGATYYLVFDGLENLPNKHTEMLLGFIFGSRLGGEVSGRVRVLVSGTDEQLSRWLAVDAALRIQMEKQNGPDMRIVIDETLNKQGMLQNVKTNSEQQKARNKIVEKLPQNVNGSYSLLQFGLGSVIRLLSTRTAIQELDRMLDQSMSSHEAAIKNLQRSLTTDEISELNELLKWVLFGNYSLTLDQLEAAMLLYSGISSLTSLEYIIKNKYSAVLKIEDGYVYAQDGVQKYLEKKKDSAARSSLSKDRATISMSITINNVDQELCGHFLWDLADMAIRDKFKFSFSGENSNPLHSSSSQGAIAADEFEANHTIITRAFEYLNNEPNDQSKEIGEYLVCWLPYHLGRLRQLEDEDKGALMPHEQLHIGQNLYKLFKDEIVFKRHKKTFEQIYWTLEEMRDVQKWLMDSAVVRKLDKKWRAKVQFAITPTRGYLKELVILIARSFLRERSWSVSNARRWLQEFMAMEDSKPAQSSIPSDAKLDDANSVASSSSSSSIASISDVNWDKLSMWCRDILELADQDLDSIWYERLAEASSLTGSDPEVTVSLYERAIKLKDPSWLCHRGLGTTHYNQGRTADAIAQLTMALKEVEQKDAVPKPEAKDIVELHLLLGDYTYVEGDMSSAMEHYSFACKSDNADQATQGQLGHLKAKLGSPDAENMRHTLKTMLIDEGGKERMVNVLKMVARDFDHDAVVSKMLALAKEDSDLLQGIIDAMQAATGKYSAIEDRTTEPLEVADRFAADEARGVLLYDLGLAIYTYHVSLDGVEPINEAIRLWAESRDQLTSIGGPNASIARSNATSALANHYFQSMMDGLHLDNIDALARLAKDDSDVYHNDPVGFLGALHALRGDKEQARAVLIRQVRQALQILSDDMPENDTIGFSIIHKALEHYQDFKNAAVALSLLGQPDLVTDALYFEIGDIPEDYGEDKQQLLGIITKIAKETILFAKKQVPDISKQLERIQVAKTYVDSLVIAAQASIKPVTDSDVDIEARKPETVNSITGTAHRLMQSRLSDLEQSHTPELNLAVFQWKNSTIAFIARTETFAATALLDFAKVTR</sequence>
<feature type="domain" description="Nephrocystin 3-like N-terminal" evidence="2">
    <location>
        <begin position="121"/>
        <end position="296"/>
    </location>
</feature>
<dbReference type="GeneID" id="19324957"/>